<dbReference type="Proteomes" id="UP000429523">
    <property type="component" value="Unassembled WGS sequence"/>
</dbReference>
<dbReference type="EMBL" id="QXGD01001057">
    <property type="protein sequence ID" value="KAE9216056.1"/>
    <property type="molecule type" value="Genomic_DNA"/>
</dbReference>
<proteinExistence type="predicted"/>
<dbReference type="EMBL" id="QXFX01000973">
    <property type="protein sequence ID" value="KAE9099543.1"/>
    <property type="molecule type" value="Genomic_DNA"/>
</dbReference>
<dbReference type="Proteomes" id="UP000440732">
    <property type="component" value="Unassembled WGS sequence"/>
</dbReference>
<accession>A0A6A3HEZ1</accession>
<dbReference type="EMBL" id="QXGE01000886">
    <property type="protein sequence ID" value="KAE9301708.1"/>
    <property type="molecule type" value="Genomic_DNA"/>
</dbReference>
<dbReference type="Proteomes" id="UP000488956">
    <property type="component" value="Unassembled WGS sequence"/>
</dbReference>
<sequence length="67" mass="8074">MAKLFERNPRNVRIASWVMAFGLCAAWYQYDQWKARQFSQQDATQWNEAILRMHPQKPSKKKKSDEE</sequence>
<evidence type="ECO:0000313" key="19">
    <source>
        <dbReference type="Proteomes" id="UP000488956"/>
    </source>
</evidence>
<dbReference type="AlphaFoldDB" id="A0A6A3HEZ1"/>
<evidence type="ECO:0000313" key="4">
    <source>
        <dbReference type="EMBL" id="KAE9099050.1"/>
    </source>
</evidence>
<dbReference type="EMBL" id="QXFZ01001012">
    <property type="protein sequence ID" value="KAE9099050.1"/>
    <property type="molecule type" value="Genomic_DNA"/>
</dbReference>
<protein>
    <submittedName>
        <fullName evidence="3">Uncharacterized protein</fullName>
    </submittedName>
</protein>
<dbReference type="EMBL" id="QXFW01003919">
    <property type="protein sequence ID" value="KAE8968111.1"/>
    <property type="molecule type" value="Genomic_DNA"/>
</dbReference>
<keyword evidence="12" id="KW-1185">Reference proteome</keyword>
<dbReference type="Proteomes" id="UP000476176">
    <property type="component" value="Unassembled WGS sequence"/>
</dbReference>
<keyword evidence="1" id="KW-0812">Transmembrane</keyword>
<evidence type="ECO:0000313" key="9">
    <source>
        <dbReference type="EMBL" id="KAE9216056.1"/>
    </source>
</evidence>
<reference evidence="17 18" key="1">
    <citation type="submission" date="2018-09" db="EMBL/GenBank/DDBJ databases">
        <title>Genomic investigation of the strawberry pathogen Phytophthora fragariae indicates pathogenicity is determined by transcriptional variation in three key races.</title>
        <authorList>
            <person name="Adams T.M."/>
            <person name="Armitage A.D."/>
            <person name="Sobczyk M.K."/>
            <person name="Bates H.J."/>
            <person name="Dunwell J.M."/>
            <person name="Nellist C.F."/>
            <person name="Harrison R.J."/>
        </authorList>
    </citation>
    <scope>NUCLEOTIDE SEQUENCE [LARGE SCALE GENOMIC DNA]</scope>
    <source>
        <strain evidence="10 13">A4</strain>
        <strain evidence="9 14">BC-1</strain>
        <strain evidence="8 18">BC-23</strain>
        <strain evidence="7 12">NOV-27</strain>
        <strain evidence="6 15">NOV-5</strain>
        <strain evidence="4 16">NOV-71</strain>
        <strain evidence="2 11">NOV-9</strain>
        <strain evidence="5 19">ONT-3</strain>
        <strain evidence="3 17">SCRP245</strain>
    </source>
</reference>
<feature type="transmembrane region" description="Helical" evidence="1">
    <location>
        <begin position="12"/>
        <end position="30"/>
    </location>
</feature>
<comment type="caution">
    <text evidence="3">The sequence shown here is derived from an EMBL/GenBank/DDBJ whole genome shotgun (WGS) entry which is preliminary data.</text>
</comment>
<dbReference type="Proteomes" id="UP000433483">
    <property type="component" value="Unassembled WGS sequence"/>
</dbReference>
<evidence type="ECO:0000313" key="12">
    <source>
        <dbReference type="Proteomes" id="UP000433483"/>
    </source>
</evidence>
<evidence type="ECO:0000313" key="18">
    <source>
        <dbReference type="Proteomes" id="UP000476176"/>
    </source>
</evidence>
<evidence type="ECO:0000313" key="6">
    <source>
        <dbReference type="EMBL" id="KAE9134942.1"/>
    </source>
</evidence>
<dbReference type="EMBL" id="QXGB01000969">
    <property type="protein sequence ID" value="KAE9199945.1"/>
    <property type="molecule type" value="Genomic_DNA"/>
</dbReference>
<evidence type="ECO:0000313" key="3">
    <source>
        <dbReference type="EMBL" id="KAE8968111.1"/>
    </source>
</evidence>
<evidence type="ECO:0000313" key="7">
    <source>
        <dbReference type="EMBL" id="KAE9199945.1"/>
    </source>
</evidence>
<evidence type="ECO:0000313" key="10">
    <source>
        <dbReference type="EMBL" id="KAE9301708.1"/>
    </source>
</evidence>
<dbReference type="OrthoDB" id="159196at2759"/>
<evidence type="ECO:0000313" key="8">
    <source>
        <dbReference type="EMBL" id="KAE9215526.1"/>
    </source>
</evidence>
<evidence type="ECO:0000313" key="15">
    <source>
        <dbReference type="Proteomes" id="UP000440732"/>
    </source>
</evidence>
<evidence type="ECO:0000313" key="17">
    <source>
        <dbReference type="Proteomes" id="UP000460718"/>
    </source>
</evidence>
<dbReference type="EMBL" id="QXGA01000936">
    <property type="protein sequence ID" value="KAE9134942.1"/>
    <property type="molecule type" value="Genomic_DNA"/>
</dbReference>
<dbReference type="Proteomes" id="UP000440367">
    <property type="component" value="Unassembled WGS sequence"/>
</dbReference>
<dbReference type="Proteomes" id="UP000441208">
    <property type="component" value="Unassembled WGS sequence"/>
</dbReference>
<dbReference type="Proteomes" id="UP000460718">
    <property type="component" value="Unassembled WGS sequence"/>
</dbReference>
<keyword evidence="1" id="KW-1133">Transmembrane helix</keyword>
<dbReference type="Proteomes" id="UP000437068">
    <property type="component" value="Unassembled WGS sequence"/>
</dbReference>
<evidence type="ECO:0000313" key="16">
    <source>
        <dbReference type="Proteomes" id="UP000441208"/>
    </source>
</evidence>
<evidence type="ECO:0000313" key="2">
    <source>
        <dbReference type="EMBL" id="KAE8933140.1"/>
    </source>
</evidence>
<evidence type="ECO:0000256" key="1">
    <source>
        <dbReference type="SAM" id="Phobius"/>
    </source>
</evidence>
<evidence type="ECO:0000313" key="14">
    <source>
        <dbReference type="Proteomes" id="UP000440367"/>
    </source>
</evidence>
<evidence type="ECO:0000313" key="11">
    <source>
        <dbReference type="Proteomes" id="UP000429523"/>
    </source>
</evidence>
<name>A0A6A3HEZ1_9STRA</name>
<evidence type="ECO:0000313" key="13">
    <source>
        <dbReference type="Proteomes" id="UP000437068"/>
    </source>
</evidence>
<dbReference type="EMBL" id="QXGF01001043">
    <property type="protein sequence ID" value="KAE8933140.1"/>
    <property type="molecule type" value="Genomic_DNA"/>
</dbReference>
<dbReference type="EMBL" id="QXGC01000952">
    <property type="protein sequence ID" value="KAE9215526.1"/>
    <property type="molecule type" value="Genomic_DNA"/>
</dbReference>
<evidence type="ECO:0000313" key="5">
    <source>
        <dbReference type="EMBL" id="KAE9099543.1"/>
    </source>
</evidence>
<organism evidence="3 17">
    <name type="scientific">Phytophthora fragariae</name>
    <dbReference type="NCBI Taxonomy" id="53985"/>
    <lineage>
        <taxon>Eukaryota</taxon>
        <taxon>Sar</taxon>
        <taxon>Stramenopiles</taxon>
        <taxon>Oomycota</taxon>
        <taxon>Peronosporomycetes</taxon>
        <taxon>Peronosporales</taxon>
        <taxon>Peronosporaceae</taxon>
        <taxon>Phytophthora</taxon>
    </lineage>
</organism>
<gene>
    <name evidence="10" type="ORF">PF001_g14338</name>
    <name evidence="9" type="ORF">PF002_g17190</name>
    <name evidence="8" type="ORF">PF004_g14723</name>
    <name evidence="7" type="ORF">PF005_g15541</name>
    <name evidence="6" type="ORF">PF006_g14716</name>
    <name evidence="4" type="ORF">PF007_g16033</name>
    <name evidence="2" type="ORF">PF009_g16846</name>
    <name evidence="5" type="ORF">PF010_g15162</name>
    <name evidence="3" type="ORF">PF011_g27303</name>
</gene>
<keyword evidence="1" id="KW-0472">Membrane</keyword>